<keyword evidence="1" id="KW-0614">Plasmid</keyword>
<dbReference type="KEGG" id="palw:PSAL_038200"/>
<protein>
    <submittedName>
        <fullName evidence="1">Uncharacterized protein</fullName>
    </submittedName>
</protein>
<geneLocation type="plasmid" evidence="1 2">
    <name>p49</name>
</geneLocation>
<keyword evidence="2" id="KW-1185">Reference proteome</keyword>
<dbReference type="PROSITE" id="PS51318">
    <property type="entry name" value="TAT"/>
    <property type="match status" value="1"/>
</dbReference>
<dbReference type="InterPro" id="IPR006311">
    <property type="entry name" value="TAT_signal"/>
</dbReference>
<evidence type="ECO:0000313" key="1">
    <source>
        <dbReference type="EMBL" id="QPM92556.1"/>
    </source>
</evidence>
<name>A0A418SD69_9RHOB</name>
<dbReference type="AlphaFoldDB" id="A0A418SD69"/>
<evidence type="ECO:0000313" key="2">
    <source>
        <dbReference type="Proteomes" id="UP000283786"/>
    </source>
</evidence>
<dbReference type="OrthoDB" id="9553216at2"/>
<accession>A0A418SD69</accession>
<organism evidence="1 2">
    <name type="scientific">Pseudooceanicola algae</name>
    <dbReference type="NCBI Taxonomy" id="1537215"/>
    <lineage>
        <taxon>Bacteria</taxon>
        <taxon>Pseudomonadati</taxon>
        <taxon>Pseudomonadota</taxon>
        <taxon>Alphaproteobacteria</taxon>
        <taxon>Rhodobacterales</taxon>
        <taxon>Paracoccaceae</taxon>
        <taxon>Pseudooceanicola</taxon>
    </lineage>
</organism>
<dbReference type="Proteomes" id="UP000283786">
    <property type="component" value="Plasmid p49"/>
</dbReference>
<reference evidence="1 2" key="1">
    <citation type="submission" date="2020-08" db="EMBL/GenBank/DDBJ databases">
        <title>Genome sequence of Rhodobacteraceae bacterium Lw-13e.</title>
        <authorList>
            <person name="Poehlein A."/>
            <person name="Wolter L."/>
            <person name="Daniel R."/>
            <person name="Brinkhoff T."/>
        </authorList>
    </citation>
    <scope>NUCLEOTIDE SEQUENCE [LARGE SCALE GENOMIC DNA]</scope>
    <source>
        <strain evidence="1 2">Lw-13e</strain>
        <plasmid evidence="1 2">p49</plasmid>
    </source>
</reference>
<dbReference type="EMBL" id="CP060439">
    <property type="protein sequence ID" value="QPM92556.1"/>
    <property type="molecule type" value="Genomic_DNA"/>
</dbReference>
<dbReference type="RefSeq" id="WP_119840357.1">
    <property type="nucleotide sequence ID" value="NZ_CP060439.1"/>
</dbReference>
<gene>
    <name evidence="1" type="ORF">PSAL_038200</name>
</gene>
<sequence>MVTRRSFLAGGAAGLGGAGLTGSPGLAAEQEGETFLREYRFAFAAASLLAGKAGAIPPRARLSLRDGVTGAASTVYADGLMSQVRDTPMIADDTGDLGLCCLADGLYDIVLEDAAGEQVLARRRLGIRTAFRHESAGSFQSLADLLEDRSLGYQADATPVDPAYRQAWPGAVVQVAQGGFSYVILPPEGGGAAHLVTVGGVRMQVQPDPRGRYPLAAFPGDADTALSLALESGPVLLEEGHNYRLSRGITLRDRPVTIIGNGARLLRTAGAENRPVLDISFSLSDPVPVRDLTRTRLWAGHPVTRLTSGKNFTSGDRLDILGQSYRFTEEAQAKGTAGTPGANPDRTLRGGPDRDRLVPLAPSLPETLDNLAEALKAGGQGRVHATREGDDALDVTAWEEVVSDGAWQFDSTAPAAEWKRQFSPTTGSRITLDPRDVTALGLQVGDVVKIVSDDPIPWSQAKNREYVGETFRIDALEDGRHLFSSQPLAMHAHLRSNPRLVRLTDQPVLIEDLEISDAPEFDPQINSPHILLTGAVRPRLRNVGTQMGAAGHLELLSCYKARTEGVYGANLRTSTAKRYNAFGYVLIEYACTGGVHTGLYGARCRHVYTTGARGLRDLPGTDLTRYGGVIGAEVEGVGDDCEHYAFDTHPDALGCRFDVKVRPGYRGMLASLFGVQLRGQDHVLRADVTAQSCLTVGVYGTGTGGHQIKMTFRRPDNGAGEKTPVLRFTSTSTDRASCRLSLEAQVEGYAGSLMHVDGVDLVCPDLTLSYAPTEDARAAALFYPQNCRIECAALDWDMAGTRAHLPRLVRQMGPDGRVIIDRARIRNAPRFLIGDLGNEPGAEVRIADLLSEDDIYIGPQSEGFDLFVNRVPGSRGGAAVRRLTDRSPAPGFLTFLSRTATRAEFFWQGRLDPVIHLVAWNLTGQEVRISALSPPAFDGQKLQVTLPLTPPPDTTAKKPVAGYLLQSGQSLSPETGLAPGQGLTLIGYHGSWLPG</sequence>
<proteinExistence type="predicted"/>